<dbReference type="InterPro" id="IPR027417">
    <property type="entry name" value="P-loop_NTPase"/>
</dbReference>
<evidence type="ECO:0000313" key="1">
    <source>
        <dbReference type="EMBL" id="KAL2833776.1"/>
    </source>
</evidence>
<name>A0ABR4J174_9EURO</name>
<accession>A0ABR4J174</accession>
<gene>
    <name evidence="1" type="ORF">BDW59DRAFT_156578</name>
</gene>
<organism evidence="1 2">
    <name type="scientific">Aspergillus cavernicola</name>
    <dbReference type="NCBI Taxonomy" id="176166"/>
    <lineage>
        <taxon>Eukaryota</taxon>
        <taxon>Fungi</taxon>
        <taxon>Dikarya</taxon>
        <taxon>Ascomycota</taxon>
        <taxon>Pezizomycotina</taxon>
        <taxon>Eurotiomycetes</taxon>
        <taxon>Eurotiomycetidae</taxon>
        <taxon>Eurotiales</taxon>
        <taxon>Aspergillaceae</taxon>
        <taxon>Aspergillus</taxon>
        <taxon>Aspergillus subgen. Nidulantes</taxon>
    </lineage>
</organism>
<dbReference type="EMBL" id="JBFXLS010000003">
    <property type="protein sequence ID" value="KAL2833776.1"/>
    <property type="molecule type" value="Genomic_DNA"/>
</dbReference>
<evidence type="ECO:0000313" key="2">
    <source>
        <dbReference type="Proteomes" id="UP001610335"/>
    </source>
</evidence>
<sequence length="145" mass="16511">MWLQRGQKSGRCHPGELAGETALLSRNLRREDEQFAEETGATTVDVDTKVLREIAGWLGASYQSKILLHGIIYLHWITDIRMQVSARKNLILFRQLCGQEALKNIILATTMWDKVAAEEGARREKELIDTPEFWGWMLGKGSTCH</sequence>
<dbReference type="Gene3D" id="3.40.50.300">
    <property type="entry name" value="P-loop containing nucleotide triphosphate hydrolases"/>
    <property type="match status" value="1"/>
</dbReference>
<proteinExistence type="predicted"/>
<dbReference type="Proteomes" id="UP001610335">
    <property type="component" value="Unassembled WGS sequence"/>
</dbReference>
<comment type="caution">
    <text evidence="1">The sequence shown here is derived from an EMBL/GenBank/DDBJ whole genome shotgun (WGS) entry which is preliminary data.</text>
</comment>
<reference evidence="1 2" key="1">
    <citation type="submission" date="2024-07" db="EMBL/GenBank/DDBJ databases">
        <title>Section-level genome sequencing and comparative genomics of Aspergillus sections Usti and Cavernicolus.</title>
        <authorList>
            <consortium name="Lawrence Berkeley National Laboratory"/>
            <person name="Nybo J.L."/>
            <person name="Vesth T.C."/>
            <person name="Theobald S."/>
            <person name="Frisvad J.C."/>
            <person name="Larsen T.O."/>
            <person name="Kjaerboelling I."/>
            <person name="Rothschild-Mancinelli K."/>
            <person name="Lyhne E.K."/>
            <person name="Kogle M.E."/>
            <person name="Barry K."/>
            <person name="Clum A."/>
            <person name="Na H."/>
            <person name="Ledsgaard L."/>
            <person name="Lin J."/>
            <person name="Lipzen A."/>
            <person name="Kuo A."/>
            <person name="Riley R."/>
            <person name="Mondo S."/>
            <person name="LaButti K."/>
            <person name="Haridas S."/>
            <person name="Pangalinan J."/>
            <person name="Salamov A.A."/>
            <person name="Simmons B.A."/>
            <person name="Magnuson J.K."/>
            <person name="Chen J."/>
            <person name="Drula E."/>
            <person name="Henrissat B."/>
            <person name="Wiebenga A."/>
            <person name="Lubbers R.J."/>
            <person name="Gomes A.C."/>
            <person name="Makela M.R."/>
            <person name="Stajich J."/>
            <person name="Grigoriev I.V."/>
            <person name="Mortensen U.H."/>
            <person name="De vries R.P."/>
            <person name="Baker S.E."/>
            <person name="Andersen M.R."/>
        </authorList>
    </citation>
    <scope>NUCLEOTIDE SEQUENCE [LARGE SCALE GENOMIC DNA]</scope>
    <source>
        <strain evidence="1 2">CBS 600.67</strain>
    </source>
</reference>
<protein>
    <submittedName>
        <fullName evidence="1">Uncharacterized protein</fullName>
    </submittedName>
</protein>
<keyword evidence="2" id="KW-1185">Reference proteome</keyword>